<evidence type="ECO:0000313" key="2">
    <source>
        <dbReference type="EMBL" id="KAE8376415.1"/>
    </source>
</evidence>
<dbReference type="InterPro" id="IPR029058">
    <property type="entry name" value="AB_hydrolase_fold"/>
</dbReference>
<dbReference type="AlphaFoldDB" id="A0A5N7B399"/>
<evidence type="ECO:0000259" key="1">
    <source>
        <dbReference type="Pfam" id="PF12697"/>
    </source>
</evidence>
<organism evidence="2 3">
    <name type="scientific">Aspergillus bertholletiae</name>
    <dbReference type="NCBI Taxonomy" id="1226010"/>
    <lineage>
        <taxon>Eukaryota</taxon>
        <taxon>Fungi</taxon>
        <taxon>Dikarya</taxon>
        <taxon>Ascomycota</taxon>
        <taxon>Pezizomycotina</taxon>
        <taxon>Eurotiomycetes</taxon>
        <taxon>Eurotiomycetidae</taxon>
        <taxon>Eurotiales</taxon>
        <taxon>Aspergillaceae</taxon>
        <taxon>Aspergillus</taxon>
        <taxon>Aspergillus subgen. Circumdati</taxon>
    </lineage>
</organism>
<proteinExistence type="predicted"/>
<dbReference type="Gene3D" id="3.40.50.1820">
    <property type="entry name" value="alpha/beta hydrolase"/>
    <property type="match status" value="1"/>
</dbReference>
<protein>
    <submittedName>
        <fullName evidence="2">Alpha/Beta hydrolase protein</fullName>
    </submittedName>
</protein>
<evidence type="ECO:0000313" key="3">
    <source>
        <dbReference type="Proteomes" id="UP000326198"/>
    </source>
</evidence>
<dbReference type="InterPro" id="IPR050266">
    <property type="entry name" value="AB_hydrolase_sf"/>
</dbReference>
<name>A0A5N7B399_9EURO</name>
<dbReference type="Pfam" id="PF12697">
    <property type="entry name" value="Abhydrolase_6"/>
    <property type="match status" value="1"/>
</dbReference>
<feature type="domain" description="AB hydrolase-1" evidence="1">
    <location>
        <begin position="11"/>
        <end position="259"/>
    </location>
</feature>
<dbReference type="InterPro" id="IPR000073">
    <property type="entry name" value="AB_hydrolase_1"/>
</dbReference>
<dbReference type="GO" id="GO:0016787">
    <property type="term" value="F:hydrolase activity"/>
    <property type="evidence" value="ECO:0007669"/>
    <property type="project" value="UniProtKB-KW"/>
</dbReference>
<reference evidence="2 3" key="1">
    <citation type="submission" date="2019-04" db="EMBL/GenBank/DDBJ databases">
        <title>Friends and foes A comparative genomics studyof 23 Aspergillus species from section Flavi.</title>
        <authorList>
            <consortium name="DOE Joint Genome Institute"/>
            <person name="Kjaerbolling I."/>
            <person name="Vesth T."/>
            <person name="Frisvad J.C."/>
            <person name="Nybo J.L."/>
            <person name="Theobald S."/>
            <person name="Kildgaard S."/>
            <person name="Isbrandt T."/>
            <person name="Kuo A."/>
            <person name="Sato A."/>
            <person name="Lyhne E.K."/>
            <person name="Kogle M.E."/>
            <person name="Wiebenga A."/>
            <person name="Kun R.S."/>
            <person name="Lubbers R.J."/>
            <person name="Makela M.R."/>
            <person name="Barry K."/>
            <person name="Chovatia M."/>
            <person name="Clum A."/>
            <person name="Daum C."/>
            <person name="Haridas S."/>
            <person name="He G."/>
            <person name="LaButti K."/>
            <person name="Lipzen A."/>
            <person name="Mondo S."/>
            <person name="Riley R."/>
            <person name="Salamov A."/>
            <person name="Simmons B.A."/>
            <person name="Magnuson J.K."/>
            <person name="Henrissat B."/>
            <person name="Mortensen U.H."/>
            <person name="Larsen T.O."/>
            <person name="Devries R.P."/>
            <person name="Grigoriev I.V."/>
            <person name="Machida M."/>
            <person name="Baker S.E."/>
            <person name="Andersen M.R."/>
        </authorList>
    </citation>
    <scope>NUCLEOTIDE SEQUENCE [LARGE SCALE GENOMIC DNA]</scope>
    <source>
        <strain evidence="2 3">IBT 29228</strain>
    </source>
</reference>
<keyword evidence="3" id="KW-1185">Reference proteome</keyword>
<accession>A0A5N7B399</accession>
<dbReference type="SUPFAM" id="SSF53474">
    <property type="entry name" value="alpha/beta-Hydrolases"/>
    <property type="match status" value="1"/>
</dbReference>
<dbReference type="PANTHER" id="PTHR43798">
    <property type="entry name" value="MONOACYLGLYCEROL LIPASE"/>
    <property type="match status" value="1"/>
</dbReference>
<dbReference type="EMBL" id="ML736241">
    <property type="protein sequence ID" value="KAE8376415.1"/>
    <property type="molecule type" value="Genomic_DNA"/>
</dbReference>
<keyword evidence="2" id="KW-0378">Hydrolase</keyword>
<gene>
    <name evidence="2" type="ORF">BDV26DRAFT_294158</name>
</gene>
<sequence length="278" mass="30387">MAEATSLKPTIVLIHGLWMTPLSWEAWITHYRNMGYKVLAPGWPGIDERTPTEVRADPRPLANKTITDIVDHYETIIRALPTPPIIIGHSFGGLFTQILLSRGLGCAGVGISPAPPAGILSLPFSTIRATFPVLRNPLHFSGTVHIAANQFHYCFGNHLGQAESKALYDRYAIPSVARVLWQGALGGLSKSGPAHVEFDKSTRAPLLLISGTNDHVVTQSTVEKEFAMYDKGPAVVELKVFEGRTHGIINQESWEEVADYALEFCERHLGESVKGTAV</sequence>
<dbReference type="PANTHER" id="PTHR43798:SF33">
    <property type="entry name" value="HYDROLASE, PUTATIVE (AFU_ORTHOLOGUE AFUA_2G14860)-RELATED"/>
    <property type="match status" value="1"/>
</dbReference>
<dbReference type="OrthoDB" id="8119704at2759"/>
<dbReference type="GO" id="GO:0016020">
    <property type="term" value="C:membrane"/>
    <property type="evidence" value="ECO:0007669"/>
    <property type="project" value="TreeGrafter"/>
</dbReference>
<dbReference type="Proteomes" id="UP000326198">
    <property type="component" value="Unassembled WGS sequence"/>
</dbReference>